<evidence type="ECO:0008006" key="3">
    <source>
        <dbReference type="Google" id="ProtNLM"/>
    </source>
</evidence>
<protein>
    <recommendedName>
        <fullName evidence="3">Protein kinase domain-containing protein</fullName>
    </recommendedName>
</protein>
<keyword evidence="2" id="KW-1185">Reference proteome</keyword>
<dbReference type="AlphaFoldDB" id="A0A371DJD2"/>
<dbReference type="EMBL" id="KZ857390">
    <property type="protein sequence ID" value="RDX52644.1"/>
    <property type="molecule type" value="Genomic_DNA"/>
</dbReference>
<dbReference type="InterPro" id="IPR011009">
    <property type="entry name" value="Kinase-like_dom_sf"/>
</dbReference>
<dbReference type="SUPFAM" id="SSF56112">
    <property type="entry name" value="Protein kinase-like (PK-like)"/>
    <property type="match status" value="1"/>
</dbReference>
<evidence type="ECO:0000313" key="1">
    <source>
        <dbReference type="EMBL" id="RDX52644.1"/>
    </source>
</evidence>
<name>A0A371DJD2_9APHY</name>
<proteinExistence type="predicted"/>
<reference evidence="1 2" key="1">
    <citation type="journal article" date="2018" name="Biotechnol. Biofuels">
        <title>Integrative visual omics of the white-rot fungus Polyporus brumalis exposes the biotechnological potential of its oxidative enzymes for delignifying raw plant biomass.</title>
        <authorList>
            <person name="Miyauchi S."/>
            <person name="Rancon A."/>
            <person name="Drula E."/>
            <person name="Hage H."/>
            <person name="Chaduli D."/>
            <person name="Favel A."/>
            <person name="Grisel S."/>
            <person name="Henrissat B."/>
            <person name="Herpoel-Gimbert I."/>
            <person name="Ruiz-Duenas F.J."/>
            <person name="Chevret D."/>
            <person name="Hainaut M."/>
            <person name="Lin J."/>
            <person name="Wang M."/>
            <person name="Pangilinan J."/>
            <person name="Lipzen A."/>
            <person name="Lesage-Meessen L."/>
            <person name="Navarro D."/>
            <person name="Riley R."/>
            <person name="Grigoriev I.V."/>
            <person name="Zhou S."/>
            <person name="Raouche S."/>
            <person name="Rosso M.N."/>
        </authorList>
    </citation>
    <scope>NUCLEOTIDE SEQUENCE [LARGE SCALE GENOMIC DNA]</scope>
    <source>
        <strain evidence="1 2">BRFM 1820</strain>
    </source>
</reference>
<dbReference type="Gene3D" id="1.10.510.10">
    <property type="entry name" value="Transferase(Phosphotransferase) domain 1"/>
    <property type="match status" value="1"/>
</dbReference>
<sequence>MVLSDEGRPMTAYLRYTPLPSRKRVLDCLMNIHRAGICHGDFDERNIVVRKRLDVDPECPWFPMVIDLGRARDHRCQCIWNEVRAYDYAPSRAVFDCDELWLAFRKAALWQPEFIEVLGRHCPAE</sequence>
<gene>
    <name evidence="1" type="ORF">OH76DRAFT_1554306</name>
</gene>
<accession>A0A371DJD2</accession>
<dbReference type="Proteomes" id="UP000256964">
    <property type="component" value="Unassembled WGS sequence"/>
</dbReference>
<organism evidence="1 2">
    <name type="scientific">Lentinus brumalis</name>
    <dbReference type="NCBI Taxonomy" id="2498619"/>
    <lineage>
        <taxon>Eukaryota</taxon>
        <taxon>Fungi</taxon>
        <taxon>Dikarya</taxon>
        <taxon>Basidiomycota</taxon>
        <taxon>Agaricomycotina</taxon>
        <taxon>Agaricomycetes</taxon>
        <taxon>Polyporales</taxon>
        <taxon>Polyporaceae</taxon>
        <taxon>Lentinus</taxon>
    </lineage>
</organism>
<dbReference type="OrthoDB" id="2750940at2759"/>
<feature type="non-terminal residue" evidence="1">
    <location>
        <position position="125"/>
    </location>
</feature>
<evidence type="ECO:0000313" key="2">
    <source>
        <dbReference type="Proteomes" id="UP000256964"/>
    </source>
</evidence>